<accession>A0ABY5AQ57</accession>
<feature type="transmembrane region" description="Helical" evidence="1">
    <location>
        <begin position="117"/>
        <end position="136"/>
    </location>
</feature>
<dbReference type="RefSeq" id="WP_252662930.1">
    <property type="nucleotide sequence ID" value="NZ_CP098611.1"/>
</dbReference>
<dbReference type="Proteomes" id="UP001056708">
    <property type="component" value="Chromosome"/>
</dbReference>
<keyword evidence="1" id="KW-0472">Membrane</keyword>
<evidence type="ECO:0000313" key="3">
    <source>
        <dbReference type="Proteomes" id="UP001056708"/>
    </source>
</evidence>
<sequence>MIDYIEKVATAWFVGFFPLAEIYIAVPLAMALGLDSLSSVLWPVFGNFSPVLLIEFLYEQLLRFPRIRRLFKRLRSERVIRYLDRWGGWFVFIMTPWTGVWAMAITLKFLGMKRRPLLVTTFISILIYAVLLLVLVDVGVDWFTSKNGD</sequence>
<reference evidence="2" key="1">
    <citation type="submission" date="2022-06" db="EMBL/GenBank/DDBJ databases">
        <title>Genome sequence of Phormidium yuhuli AB48 isolated from an industrial photobioreactor environment.</title>
        <authorList>
            <person name="Qiu Y."/>
            <person name="Noonan A.J.C."/>
            <person name="Dofher K."/>
            <person name="Koch M."/>
            <person name="Kieft B."/>
            <person name="Lin X."/>
            <person name="Ziels R.M."/>
            <person name="Hallam S.J."/>
        </authorList>
    </citation>
    <scope>NUCLEOTIDE SEQUENCE</scope>
    <source>
        <strain evidence="2">AB48</strain>
    </source>
</reference>
<protein>
    <submittedName>
        <fullName evidence="2">Small multi-drug export protein</fullName>
    </submittedName>
</protein>
<dbReference type="Pfam" id="PF06695">
    <property type="entry name" value="Sm_multidrug_ex"/>
    <property type="match status" value="1"/>
</dbReference>
<evidence type="ECO:0000313" key="2">
    <source>
        <dbReference type="EMBL" id="USR90906.1"/>
    </source>
</evidence>
<keyword evidence="1" id="KW-0812">Transmembrane</keyword>
<dbReference type="InterPro" id="IPR009577">
    <property type="entry name" value="Sm_multidrug_ex"/>
</dbReference>
<evidence type="ECO:0000256" key="1">
    <source>
        <dbReference type="SAM" id="Phobius"/>
    </source>
</evidence>
<name>A0ABY5AQ57_9CYAN</name>
<keyword evidence="3" id="KW-1185">Reference proteome</keyword>
<keyword evidence="1" id="KW-1133">Transmembrane helix</keyword>
<gene>
    <name evidence="2" type="ORF">NEA10_19115</name>
</gene>
<dbReference type="EMBL" id="CP098611">
    <property type="protein sequence ID" value="USR90906.1"/>
    <property type="molecule type" value="Genomic_DNA"/>
</dbReference>
<proteinExistence type="predicted"/>
<feature type="transmembrane region" description="Helical" evidence="1">
    <location>
        <begin position="12"/>
        <end position="34"/>
    </location>
</feature>
<organism evidence="2 3">
    <name type="scientific">Phormidium yuhuli AB48</name>
    <dbReference type="NCBI Taxonomy" id="2940671"/>
    <lineage>
        <taxon>Bacteria</taxon>
        <taxon>Bacillati</taxon>
        <taxon>Cyanobacteriota</taxon>
        <taxon>Cyanophyceae</taxon>
        <taxon>Oscillatoriophycideae</taxon>
        <taxon>Oscillatoriales</taxon>
        <taxon>Oscillatoriaceae</taxon>
        <taxon>Phormidium</taxon>
        <taxon>Phormidium yuhuli</taxon>
    </lineage>
</organism>
<feature type="transmembrane region" description="Helical" evidence="1">
    <location>
        <begin position="82"/>
        <end position="105"/>
    </location>
</feature>